<dbReference type="PROSITE" id="PS00447">
    <property type="entry name" value="DNA_POLYMERASE_A"/>
    <property type="match status" value="1"/>
</dbReference>
<evidence type="ECO:0000259" key="7">
    <source>
        <dbReference type="SMART" id="SM00482"/>
    </source>
</evidence>
<dbReference type="InterPro" id="IPR019760">
    <property type="entry name" value="DNA-dir_DNA_pol_A_CS"/>
</dbReference>
<comment type="caution">
    <text evidence="8">The sequence shown here is derived from an EMBL/GenBank/DDBJ whole genome shotgun (WGS) entry which is preliminary data.</text>
</comment>
<evidence type="ECO:0000313" key="9">
    <source>
        <dbReference type="Proteomes" id="UP000037923"/>
    </source>
</evidence>
<feature type="compositionally biased region" description="Acidic residues" evidence="6">
    <location>
        <begin position="349"/>
        <end position="358"/>
    </location>
</feature>
<dbReference type="AlphaFoldDB" id="A0A0N0VER9"/>
<evidence type="ECO:0000256" key="5">
    <source>
        <dbReference type="ARBA" id="ARBA00049244"/>
    </source>
</evidence>
<dbReference type="VEuPathDB" id="TriTrypDB:LpyrH10_11_0990"/>
<dbReference type="RefSeq" id="XP_015657560.1">
    <property type="nucleotide sequence ID" value="XM_015803735.1"/>
</dbReference>
<evidence type="ECO:0000256" key="3">
    <source>
        <dbReference type="ARBA" id="ARBA00022695"/>
    </source>
</evidence>
<gene>
    <name evidence="8" type="ORF">ABB37_05634</name>
</gene>
<feature type="compositionally biased region" description="Basic and acidic residues" evidence="6">
    <location>
        <begin position="391"/>
        <end position="412"/>
    </location>
</feature>
<feature type="domain" description="DNA-directed DNA polymerase family A palm" evidence="7">
    <location>
        <begin position="815"/>
        <end position="1050"/>
    </location>
</feature>
<proteinExistence type="predicted"/>
<dbReference type="GO" id="GO:0003677">
    <property type="term" value="F:DNA binding"/>
    <property type="evidence" value="ECO:0007669"/>
    <property type="project" value="InterPro"/>
</dbReference>
<dbReference type="PANTHER" id="PTHR10133">
    <property type="entry name" value="DNA POLYMERASE I"/>
    <property type="match status" value="1"/>
</dbReference>
<accession>A0A0N0VER9</accession>
<protein>
    <recommendedName>
        <fullName evidence="1">DNA-directed DNA polymerase</fullName>
        <ecNumber evidence="1">2.7.7.7</ecNumber>
    </recommendedName>
</protein>
<dbReference type="Proteomes" id="UP000037923">
    <property type="component" value="Unassembled WGS sequence"/>
</dbReference>
<name>A0A0N0VER9_LEPPY</name>
<dbReference type="GO" id="GO:0006261">
    <property type="term" value="P:DNA-templated DNA replication"/>
    <property type="evidence" value="ECO:0007669"/>
    <property type="project" value="InterPro"/>
</dbReference>
<organism evidence="8 9">
    <name type="scientific">Leptomonas pyrrhocoris</name>
    <name type="common">Firebug parasite</name>
    <dbReference type="NCBI Taxonomy" id="157538"/>
    <lineage>
        <taxon>Eukaryota</taxon>
        <taxon>Discoba</taxon>
        <taxon>Euglenozoa</taxon>
        <taxon>Kinetoplastea</taxon>
        <taxon>Metakinetoplastina</taxon>
        <taxon>Trypanosomatida</taxon>
        <taxon>Trypanosomatidae</taxon>
        <taxon>Leishmaniinae</taxon>
        <taxon>Leptomonas</taxon>
    </lineage>
</organism>
<dbReference type="GO" id="GO:0006302">
    <property type="term" value="P:double-strand break repair"/>
    <property type="evidence" value="ECO:0007669"/>
    <property type="project" value="TreeGrafter"/>
</dbReference>
<dbReference type="Gene3D" id="1.10.150.20">
    <property type="entry name" value="5' to 3' exonuclease, C-terminal subdomain"/>
    <property type="match status" value="1"/>
</dbReference>
<feature type="region of interest" description="Disordered" evidence="6">
    <location>
        <begin position="1"/>
        <end position="103"/>
    </location>
</feature>
<feature type="region of interest" description="Disordered" evidence="6">
    <location>
        <begin position="433"/>
        <end position="470"/>
    </location>
</feature>
<dbReference type="SUPFAM" id="SSF56672">
    <property type="entry name" value="DNA/RNA polymerases"/>
    <property type="match status" value="1"/>
</dbReference>
<dbReference type="InterPro" id="IPR002298">
    <property type="entry name" value="DNA_polymerase_A"/>
</dbReference>
<reference evidence="8 9" key="1">
    <citation type="submission" date="2015-07" db="EMBL/GenBank/DDBJ databases">
        <title>High-quality genome of monoxenous trypanosomatid Leptomonas pyrrhocoris.</title>
        <authorList>
            <person name="Flegontov P."/>
            <person name="Butenko A."/>
            <person name="Firsov S."/>
            <person name="Vlcek C."/>
            <person name="Logacheva M.D."/>
            <person name="Field M."/>
            <person name="Filatov D."/>
            <person name="Flegontova O."/>
            <person name="Gerasimov E."/>
            <person name="Jackson A.P."/>
            <person name="Kelly S."/>
            <person name="Opperdoes F."/>
            <person name="O'Reilly A."/>
            <person name="Votypka J."/>
            <person name="Yurchenko V."/>
            <person name="Lukes J."/>
        </authorList>
    </citation>
    <scope>NUCLEOTIDE SEQUENCE [LARGE SCALE GENOMIC DNA]</scope>
    <source>
        <strain evidence="8">H10</strain>
    </source>
</reference>
<keyword evidence="4" id="KW-0239">DNA-directed DNA polymerase</keyword>
<dbReference type="EMBL" id="LGTL01000011">
    <property type="protein sequence ID" value="KPA79121.1"/>
    <property type="molecule type" value="Genomic_DNA"/>
</dbReference>
<feature type="compositionally biased region" description="Acidic residues" evidence="6">
    <location>
        <begin position="379"/>
        <end position="390"/>
    </location>
</feature>
<dbReference type="SMART" id="SM00482">
    <property type="entry name" value="POLAc"/>
    <property type="match status" value="1"/>
</dbReference>
<evidence type="ECO:0000256" key="4">
    <source>
        <dbReference type="ARBA" id="ARBA00022932"/>
    </source>
</evidence>
<sequence>MPPKEKLVGGATAAHAAPTSSSPVESHLHSSTEAGLLFWLKAATEEPASPTTEDAPATEPVPPQDVQRTLSDSVPSAAHKSPPTEVHARPNETAVASTNALPSPSSRARRRFVVYDVMPLFGSLLAGQLGPVVVDVQLQGHTRLLQHPQQFEATLRGYEKQSTGPLTEALGNVQPFFLVCNSVAGNTGVAPTDAATAAAAGPPSPSSSAALPPAPVLYTMDPSNHYPVVPLLAQLLHSPSVAKVLLHSRLLYRLLFLFLGTDRVDIQRVVDLTTWSELGRQLRPSLAAMHPIPVDGVVELADVQSSLPHEVRQLLEEETGTMTQQRRPLRRGSPHVDDDGSANAADAALTEDDSEDESVASSAYEDRSERNSSSTTSGDDSEEDGNDGIPEEAHSNSDAEGKAHNHSDKEGEASGEDAVALLHTIVPIPQQPLFSSDAAVTGGGGAKRPRQKPLNGHHRRQGRQRRRHRLGGCSTDAAALASVYGGLKCLALFYAEVLSAYFDNVTGAAVPSVQANATSAASSSSSPAPSLPSPAVRCRLSPSEWCVQRTYAAFMCEAMTYHGVFVNDAVFHGMNAMLNAQLQAIEDLAEGVLAAFLDRTSSGSADRRTAATTCMTAEHLHRCIAGGPAATLLTVHPKLDASLLRALAEESAVQQDAEVATQLRLACQLVCIWVAFQERTEVKQRITDMFGKVADRVQARVLEHSQDAPSGANHLQTPSSWCEMCFSVHPTWTLHNSSTGRIFSTLPNVQNLSKQPQLTTFPVQALRATPAHGSETSPPPPGAAGVPSVEDVQRWAHLAAVDTHASALLLPEQPHWTLRHLYRAPPGCVLVSFDFNQLELRVLAQLSGDTTLQQHLSSDVDVLTLTTASLLRLPTVDRVQPHQRQAVKVVVYGLLYGMGPKAMEERIGKLPQESSSDARGNASGGGDAHTNGDTTGSVSPLTAQQLIARFHQVYPRIESYLRETRQDGLHLFSVDTLSGRKSLTSATDANRRKQRAVAQAIQGGAADIVLCAMRAVHQQRHSLLPYLPAAPFALVMTIHDELIYAVPRVAVDEVAPTVKRILEDQARVLRLAVPLPVSVRVGTNFGALEGYHMD</sequence>
<dbReference type="InterPro" id="IPR001098">
    <property type="entry name" value="DNA-dir_DNA_pol_A_palm_dom"/>
</dbReference>
<dbReference type="OrthoDB" id="2320933at2759"/>
<evidence type="ECO:0000256" key="2">
    <source>
        <dbReference type="ARBA" id="ARBA00022679"/>
    </source>
</evidence>
<dbReference type="PANTHER" id="PTHR10133:SF62">
    <property type="entry name" value="DNA POLYMERASE THETA"/>
    <property type="match status" value="1"/>
</dbReference>
<keyword evidence="3" id="KW-0548">Nucleotidyltransferase</keyword>
<dbReference type="Pfam" id="PF00476">
    <property type="entry name" value="DNA_pol_A"/>
    <property type="match status" value="1"/>
</dbReference>
<feature type="compositionally biased region" description="Basic residues" evidence="6">
    <location>
        <begin position="447"/>
        <end position="470"/>
    </location>
</feature>
<keyword evidence="9" id="KW-1185">Reference proteome</keyword>
<evidence type="ECO:0000256" key="1">
    <source>
        <dbReference type="ARBA" id="ARBA00012417"/>
    </source>
</evidence>
<dbReference type="GeneID" id="26905924"/>
<dbReference type="InterPro" id="IPR043502">
    <property type="entry name" value="DNA/RNA_pol_sf"/>
</dbReference>
<feature type="region of interest" description="Disordered" evidence="6">
    <location>
        <begin position="316"/>
        <end position="414"/>
    </location>
</feature>
<dbReference type="Gene3D" id="3.30.70.370">
    <property type="match status" value="1"/>
</dbReference>
<feature type="compositionally biased region" description="Low complexity" evidence="6">
    <location>
        <begin position="11"/>
        <end position="31"/>
    </location>
</feature>
<evidence type="ECO:0000313" key="8">
    <source>
        <dbReference type="EMBL" id="KPA79121.1"/>
    </source>
</evidence>
<comment type="catalytic activity">
    <reaction evidence="5">
        <text>DNA(n) + a 2'-deoxyribonucleoside 5'-triphosphate = DNA(n+1) + diphosphate</text>
        <dbReference type="Rhea" id="RHEA:22508"/>
        <dbReference type="Rhea" id="RHEA-COMP:17339"/>
        <dbReference type="Rhea" id="RHEA-COMP:17340"/>
        <dbReference type="ChEBI" id="CHEBI:33019"/>
        <dbReference type="ChEBI" id="CHEBI:61560"/>
        <dbReference type="ChEBI" id="CHEBI:173112"/>
        <dbReference type="EC" id="2.7.7.7"/>
    </reaction>
</comment>
<keyword evidence="2" id="KW-0808">Transferase</keyword>
<feature type="region of interest" description="Disordered" evidence="6">
    <location>
        <begin position="910"/>
        <end position="938"/>
    </location>
</feature>
<dbReference type="FunFam" id="1.10.150.20:FF:000113">
    <property type="entry name" value="DNA polymerase theta, putative"/>
    <property type="match status" value="1"/>
</dbReference>
<evidence type="ECO:0000256" key="6">
    <source>
        <dbReference type="SAM" id="MobiDB-lite"/>
    </source>
</evidence>
<dbReference type="EC" id="2.7.7.7" evidence="1"/>
<dbReference type="GO" id="GO:0003887">
    <property type="term" value="F:DNA-directed DNA polymerase activity"/>
    <property type="evidence" value="ECO:0007669"/>
    <property type="project" value="UniProtKB-KW"/>
</dbReference>
<dbReference type="OMA" id="MRAVHQQ"/>